<dbReference type="InterPro" id="IPR050266">
    <property type="entry name" value="AB_hydrolase_sf"/>
</dbReference>
<feature type="domain" description="AB hydrolase-1" evidence="2">
    <location>
        <begin position="27"/>
        <end position="280"/>
    </location>
</feature>
<dbReference type="Pfam" id="PF00561">
    <property type="entry name" value="Abhydrolase_1"/>
    <property type="match status" value="1"/>
</dbReference>
<dbReference type="PANTHER" id="PTHR43798">
    <property type="entry name" value="MONOACYLGLYCEROL LIPASE"/>
    <property type="match status" value="1"/>
</dbReference>
<evidence type="ECO:0000259" key="2">
    <source>
        <dbReference type="Pfam" id="PF00561"/>
    </source>
</evidence>
<gene>
    <name evidence="3" type="ORF">ACFSJ0_12715</name>
</gene>
<keyword evidence="1 3" id="KW-0378">Hydrolase</keyword>
<sequence>MFQHPNGRHHEIRGHRLWVEQDGAGHPVVLLAGLGPAGSHVVFHPHFDALAADHRVIYVDLHGRGRSDRPADLGEVTFAGDVADMAALLAELGPAHLYGFSYGGLIAQAIALDHPHLVTTLTLANSLHSPEMWQLNHANINRELATQLPETWERIQALRRSGLPSTSEPMRAEFATAAPLIRFYDPANAALLATEPGARNEELYPLFCGSDIDFVIGGQVPVIPDFRPRLKEIAVPLMVLAGRYDRALYPALQLDFQRFAPQARFEMLERSGSFGHVEEPGTVLDLLRDFWRSA</sequence>
<proteinExistence type="predicted"/>
<reference evidence="4" key="1">
    <citation type="journal article" date="2019" name="Int. J. Syst. Evol. Microbiol.">
        <title>The Global Catalogue of Microorganisms (GCM) 10K type strain sequencing project: providing services to taxonomists for standard genome sequencing and annotation.</title>
        <authorList>
            <consortium name="The Broad Institute Genomics Platform"/>
            <consortium name="The Broad Institute Genome Sequencing Center for Infectious Disease"/>
            <person name="Wu L."/>
            <person name="Ma J."/>
        </authorList>
    </citation>
    <scope>NUCLEOTIDE SEQUENCE [LARGE SCALE GENOMIC DNA]</scope>
    <source>
        <strain evidence="4">CGMCC 1.15399</strain>
    </source>
</reference>
<name>A0ABW4G927_9ACTN</name>
<evidence type="ECO:0000313" key="3">
    <source>
        <dbReference type="EMBL" id="MFD1537907.1"/>
    </source>
</evidence>
<dbReference type="RefSeq" id="WP_219530999.1">
    <property type="nucleotide sequence ID" value="NZ_JAHKRM010000010.1"/>
</dbReference>
<organism evidence="3 4">
    <name type="scientific">Nonomuraea guangzhouensis</name>
    <dbReference type="NCBI Taxonomy" id="1291555"/>
    <lineage>
        <taxon>Bacteria</taxon>
        <taxon>Bacillati</taxon>
        <taxon>Actinomycetota</taxon>
        <taxon>Actinomycetes</taxon>
        <taxon>Streptosporangiales</taxon>
        <taxon>Streptosporangiaceae</taxon>
        <taxon>Nonomuraea</taxon>
    </lineage>
</organism>
<evidence type="ECO:0000313" key="4">
    <source>
        <dbReference type="Proteomes" id="UP001597097"/>
    </source>
</evidence>
<dbReference type="InterPro" id="IPR000073">
    <property type="entry name" value="AB_hydrolase_1"/>
</dbReference>
<protein>
    <submittedName>
        <fullName evidence="3">Alpha/beta fold hydrolase</fullName>
    </submittedName>
</protein>
<dbReference type="Proteomes" id="UP001597097">
    <property type="component" value="Unassembled WGS sequence"/>
</dbReference>
<accession>A0ABW4G927</accession>
<dbReference type="PANTHER" id="PTHR43798:SF31">
    <property type="entry name" value="AB HYDROLASE SUPERFAMILY PROTEIN YCLE"/>
    <property type="match status" value="1"/>
</dbReference>
<dbReference type="GO" id="GO:0016787">
    <property type="term" value="F:hydrolase activity"/>
    <property type="evidence" value="ECO:0007669"/>
    <property type="project" value="UniProtKB-KW"/>
</dbReference>
<evidence type="ECO:0000256" key="1">
    <source>
        <dbReference type="ARBA" id="ARBA00022801"/>
    </source>
</evidence>
<keyword evidence="4" id="KW-1185">Reference proteome</keyword>
<dbReference type="EMBL" id="JBHUCM010000012">
    <property type="protein sequence ID" value="MFD1537907.1"/>
    <property type="molecule type" value="Genomic_DNA"/>
</dbReference>
<comment type="caution">
    <text evidence="3">The sequence shown here is derived from an EMBL/GenBank/DDBJ whole genome shotgun (WGS) entry which is preliminary data.</text>
</comment>